<feature type="domain" description="Glucose-methanol-choline oxidoreductase C-terminal" evidence="9">
    <location>
        <begin position="476"/>
        <end position="613"/>
    </location>
</feature>
<keyword evidence="5" id="KW-0560">Oxidoreductase</keyword>
<keyword evidence="11" id="KW-1185">Reference proteome</keyword>
<dbReference type="AlphaFoldDB" id="A0AAN7BIT6"/>
<reference evidence="10" key="1">
    <citation type="journal article" date="2023" name="Mol. Phylogenet. Evol.">
        <title>Genome-scale phylogeny and comparative genomics of the fungal order Sordariales.</title>
        <authorList>
            <person name="Hensen N."/>
            <person name="Bonometti L."/>
            <person name="Westerberg I."/>
            <person name="Brannstrom I.O."/>
            <person name="Guillou S."/>
            <person name="Cros-Aarteil S."/>
            <person name="Calhoun S."/>
            <person name="Haridas S."/>
            <person name="Kuo A."/>
            <person name="Mondo S."/>
            <person name="Pangilinan J."/>
            <person name="Riley R."/>
            <person name="LaButti K."/>
            <person name="Andreopoulos B."/>
            <person name="Lipzen A."/>
            <person name="Chen C."/>
            <person name="Yan M."/>
            <person name="Daum C."/>
            <person name="Ng V."/>
            <person name="Clum A."/>
            <person name="Steindorff A."/>
            <person name="Ohm R.A."/>
            <person name="Martin F."/>
            <person name="Silar P."/>
            <person name="Natvig D.O."/>
            <person name="Lalanne C."/>
            <person name="Gautier V."/>
            <person name="Ament-Velasquez S.L."/>
            <person name="Kruys A."/>
            <person name="Hutchinson M.I."/>
            <person name="Powell A.J."/>
            <person name="Barry K."/>
            <person name="Miller A.N."/>
            <person name="Grigoriev I.V."/>
            <person name="Debuchy R."/>
            <person name="Gladieux P."/>
            <person name="Hiltunen Thoren M."/>
            <person name="Johannesson H."/>
        </authorList>
    </citation>
    <scope>NUCLEOTIDE SEQUENCE</scope>
    <source>
        <strain evidence="10">CBS 990.96</strain>
    </source>
</reference>
<dbReference type="InterPro" id="IPR036188">
    <property type="entry name" value="FAD/NAD-bd_sf"/>
</dbReference>
<organism evidence="10 11">
    <name type="scientific">Podospora fimiseda</name>
    <dbReference type="NCBI Taxonomy" id="252190"/>
    <lineage>
        <taxon>Eukaryota</taxon>
        <taxon>Fungi</taxon>
        <taxon>Dikarya</taxon>
        <taxon>Ascomycota</taxon>
        <taxon>Pezizomycotina</taxon>
        <taxon>Sordariomycetes</taxon>
        <taxon>Sordariomycetidae</taxon>
        <taxon>Sordariales</taxon>
        <taxon>Podosporaceae</taxon>
        <taxon>Podospora</taxon>
    </lineage>
</organism>
<reference evidence="10" key="2">
    <citation type="submission" date="2023-05" db="EMBL/GenBank/DDBJ databases">
        <authorList>
            <consortium name="Lawrence Berkeley National Laboratory"/>
            <person name="Steindorff A."/>
            <person name="Hensen N."/>
            <person name="Bonometti L."/>
            <person name="Westerberg I."/>
            <person name="Brannstrom I.O."/>
            <person name="Guillou S."/>
            <person name="Cros-Aarteil S."/>
            <person name="Calhoun S."/>
            <person name="Haridas S."/>
            <person name="Kuo A."/>
            <person name="Mondo S."/>
            <person name="Pangilinan J."/>
            <person name="Riley R."/>
            <person name="Labutti K."/>
            <person name="Andreopoulos B."/>
            <person name="Lipzen A."/>
            <person name="Chen C."/>
            <person name="Yanf M."/>
            <person name="Daum C."/>
            <person name="Ng V."/>
            <person name="Clum A."/>
            <person name="Ohm R."/>
            <person name="Martin F."/>
            <person name="Silar P."/>
            <person name="Natvig D."/>
            <person name="Lalanne C."/>
            <person name="Gautier V."/>
            <person name="Ament-Velasquez S.L."/>
            <person name="Kruys A."/>
            <person name="Hutchinson M.I."/>
            <person name="Powell A.J."/>
            <person name="Barry K."/>
            <person name="Miller A.N."/>
            <person name="Grigoriev I.V."/>
            <person name="Debuchy R."/>
            <person name="Gladieux P."/>
            <person name="Thoren M.H."/>
            <person name="Johannesson H."/>
        </authorList>
    </citation>
    <scope>NUCLEOTIDE SEQUENCE</scope>
    <source>
        <strain evidence="10">CBS 990.96</strain>
    </source>
</reference>
<dbReference type="SUPFAM" id="SSF51905">
    <property type="entry name" value="FAD/NAD(P)-binding domain"/>
    <property type="match status" value="1"/>
</dbReference>
<evidence type="ECO:0000256" key="6">
    <source>
        <dbReference type="PIRSR" id="PIRSR000137-1"/>
    </source>
</evidence>
<evidence type="ECO:0000256" key="5">
    <source>
        <dbReference type="ARBA" id="ARBA00023002"/>
    </source>
</evidence>
<dbReference type="GO" id="GO:0050660">
    <property type="term" value="F:flavin adenine dinucleotide binding"/>
    <property type="evidence" value="ECO:0007669"/>
    <property type="project" value="InterPro"/>
</dbReference>
<evidence type="ECO:0000313" key="11">
    <source>
        <dbReference type="Proteomes" id="UP001301958"/>
    </source>
</evidence>
<dbReference type="InterPro" id="IPR012132">
    <property type="entry name" value="GMC_OxRdtase"/>
</dbReference>
<sequence length="618" mass="67693">MSKAANVITDTYFSVFKQAFDKQLEPFGKSVMDTTVDGYNLVESKAKVVFRRKTDRKENTIAGKVFHFRMSKGCHFNDCFLSFGLGASATGDNAKRHVSELNNNYDFIIVGGGTSGLTVANRVSAAFPSKSVLVVEFGEIVHIEGQFDPPSTGRKTDSRAPSGQLLGGCSAVNGQFFDRGSKHDYDTWTEVAGPDFAKKSGIKWDWKGIYPSFKKSATFTTLDRAATKQYGYTWHHSAYSNDPKSVQATLPPFQWADIGVKIKAFKEMGLKAVKDCANGEKNGICWVTASQHPVTAARSHSGIAHYANVQPRANYHLLLKHQAVKVIYPRGVKHGPPIVQVRNRVDNTFANLTAKAEVILAAGALNTPIILKQAVSAKHLSSAAQNIRRNATFKEESIAQFYETPAKGPYTLAFGNNAVYVSLPKLASAGLAWKDIVSRIKKSVLDNSFVEYLPVDLRNEKTIVSGYKHQLLTLAKGTVRLNVSSPGLGAEMDLIMDYRAGTNPVDWDLHRAHLRYLISDTPTYKALGGVEWGPGKTIAKDDELLRQFVINGLSPHISFAHPCCTAAMLPEDRGGFVGVDLKVHGARSLRVVDLSVMPLILGSHTSSTAYAVGRRLRR</sequence>
<dbReference type="Gene3D" id="3.30.560.10">
    <property type="entry name" value="Glucose Oxidase, domain 3"/>
    <property type="match status" value="2"/>
</dbReference>
<keyword evidence="4 7" id="KW-0274">FAD</keyword>
<evidence type="ECO:0000256" key="3">
    <source>
        <dbReference type="ARBA" id="ARBA00022630"/>
    </source>
</evidence>
<evidence type="ECO:0000259" key="9">
    <source>
        <dbReference type="Pfam" id="PF05199"/>
    </source>
</evidence>
<feature type="binding site" evidence="7">
    <location>
        <begin position="114"/>
        <end position="115"/>
    </location>
    <ligand>
        <name>FAD</name>
        <dbReference type="ChEBI" id="CHEBI:57692"/>
    </ligand>
</feature>
<evidence type="ECO:0000256" key="2">
    <source>
        <dbReference type="ARBA" id="ARBA00010790"/>
    </source>
</evidence>
<dbReference type="Gene3D" id="3.50.50.60">
    <property type="entry name" value="FAD/NAD(P)-binding domain"/>
    <property type="match status" value="2"/>
</dbReference>
<keyword evidence="3" id="KW-0285">Flavoprotein</keyword>
<dbReference type="Pfam" id="PF00732">
    <property type="entry name" value="GMC_oxred_N"/>
    <property type="match status" value="1"/>
</dbReference>
<comment type="cofactor">
    <cofactor evidence="1 7">
        <name>FAD</name>
        <dbReference type="ChEBI" id="CHEBI:57692"/>
    </cofactor>
</comment>
<feature type="active site" description="Proton acceptor" evidence="6">
    <location>
        <position position="604"/>
    </location>
</feature>
<evidence type="ECO:0000313" key="10">
    <source>
        <dbReference type="EMBL" id="KAK4224190.1"/>
    </source>
</evidence>
<dbReference type="InterPro" id="IPR007867">
    <property type="entry name" value="GMC_OxRtase_C"/>
</dbReference>
<dbReference type="PANTHER" id="PTHR11552">
    <property type="entry name" value="GLUCOSE-METHANOL-CHOLINE GMC OXIDOREDUCTASE"/>
    <property type="match status" value="1"/>
</dbReference>
<name>A0AAN7BIT6_9PEZI</name>
<evidence type="ECO:0000259" key="8">
    <source>
        <dbReference type="Pfam" id="PF00732"/>
    </source>
</evidence>
<feature type="active site" description="Proton donor" evidence="6">
    <location>
        <position position="561"/>
    </location>
</feature>
<accession>A0AAN7BIT6</accession>
<dbReference type="InterPro" id="IPR027424">
    <property type="entry name" value="Glucose_Oxidase_domain_2"/>
</dbReference>
<dbReference type="GO" id="GO:0044550">
    <property type="term" value="P:secondary metabolite biosynthetic process"/>
    <property type="evidence" value="ECO:0007669"/>
    <property type="project" value="TreeGrafter"/>
</dbReference>
<comment type="similarity">
    <text evidence="2">Belongs to the GMC oxidoreductase family.</text>
</comment>
<dbReference type="InterPro" id="IPR000172">
    <property type="entry name" value="GMC_OxRdtase_N"/>
</dbReference>
<gene>
    <name evidence="10" type="ORF">QBC38DRAFT_515512</name>
</gene>
<dbReference type="GO" id="GO:0016614">
    <property type="term" value="F:oxidoreductase activity, acting on CH-OH group of donors"/>
    <property type="evidence" value="ECO:0007669"/>
    <property type="project" value="InterPro"/>
</dbReference>
<protein>
    <submittedName>
        <fullName evidence="10">GMC oxidoreductase</fullName>
    </submittedName>
</protein>
<dbReference type="PANTHER" id="PTHR11552:SF115">
    <property type="entry name" value="DEHYDROGENASE XPTC-RELATED"/>
    <property type="match status" value="1"/>
</dbReference>
<evidence type="ECO:0000256" key="7">
    <source>
        <dbReference type="PIRSR" id="PIRSR000137-2"/>
    </source>
</evidence>
<evidence type="ECO:0000256" key="4">
    <source>
        <dbReference type="ARBA" id="ARBA00022827"/>
    </source>
</evidence>
<dbReference type="PIRSF" id="PIRSF000137">
    <property type="entry name" value="Alcohol_oxidase"/>
    <property type="match status" value="1"/>
</dbReference>
<dbReference type="Gene3D" id="4.10.450.10">
    <property type="entry name" value="Glucose Oxidase, domain 2"/>
    <property type="match status" value="1"/>
</dbReference>
<feature type="domain" description="Glucose-methanol-choline oxidoreductase N-terminal" evidence="8">
    <location>
        <begin position="105"/>
        <end position="373"/>
    </location>
</feature>
<evidence type="ECO:0000256" key="1">
    <source>
        <dbReference type="ARBA" id="ARBA00001974"/>
    </source>
</evidence>
<proteinExistence type="inferred from homology"/>
<dbReference type="EMBL" id="MU865400">
    <property type="protein sequence ID" value="KAK4224190.1"/>
    <property type="molecule type" value="Genomic_DNA"/>
</dbReference>
<dbReference type="Pfam" id="PF05199">
    <property type="entry name" value="GMC_oxred_C"/>
    <property type="match status" value="1"/>
</dbReference>
<comment type="caution">
    <text evidence="10">The sequence shown here is derived from an EMBL/GenBank/DDBJ whole genome shotgun (WGS) entry which is preliminary data.</text>
</comment>
<dbReference type="Proteomes" id="UP001301958">
    <property type="component" value="Unassembled WGS sequence"/>
</dbReference>